<dbReference type="SUPFAM" id="SSF55124">
    <property type="entry name" value="Nitrite/Sulfite reductase N-terminal domain-like"/>
    <property type="match status" value="1"/>
</dbReference>
<dbReference type="Pfam" id="PF03460">
    <property type="entry name" value="NIR_SIR_ferr"/>
    <property type="match status" value="1"/>
</dbReference>
<dbReference type="InterPro" id="IPR012798">
    <property type="entry name" value="Cbl_synth_CobG-like"/>
</dbReference>
<accession>A0AAN2DDN8</accession>
<dbReference type="InterPro" id="IPR051329">
    <property type="entry name" value="NIR_SIR_4Fe-4S"/>
</dbReference>
<dbReference type="InterPro" id="IPR005117">
    <property type="entry name" value="NiRdtase/SiRdtase_haem-b_fer"/>
</dbReference>
<organism evidence="8 9">
    <name type="scientific">Rhizobium rhizogenes</name>
    <name type="common">Agrobacterium rhizogenes</name>
    <dbReference type="NCBI Taxonomy" id="359"/>
    <lineage>
        <taxon>Bacteria</taxon>
        <taxon>Pseudomonadati</taxon>
        <taxon>Pseudomonadota</taxon>
        <taxon>Alphaproteobacteria</taxon>
        <taxon>Hyphomicrobiales</taxon>
        <taxon>Rhizobiaceae</taxon>
        <taxon>Rhizobium/Agrobacterium group</taxon>
        <taxon>Rhizobium</taxon>
    </lineage>
</organism>
<dbReference type="Gene3D" id="3.30.413.10">
    <property type="entry name" value="Sulfite Reductase Hemoprotein, domain 1"/>
    <property type="match status" value="2"/>
</dbReference>
<evidence type="ECO:0000256" key="3">
    <source>
        <dbReference type="ARBA" id="ARBA00022723"/>
    </source>
</evidence>
<dbReference type="InterPro" id="IPR036136">
    <property type="entry name" value="Nit/Sulf_reduc_fer-like_dom_sf"/>
</dbReference>
<name>A0AAN2DDN8_RHIRH</name>
<dbReference type="AlphaFoldDB" id="A0AAN2DDN8"/>
<evidence type="ECO:0000313" key="9">
    <source>
        <dbReference type="Proteomes" id="UP000528185"/>
    </source>
</evidence>
<keyword evidence="5" id="KW-0408">Iron</keyword>
<evidence type="ECO:0000256" key="6">
    <source>
        <dbReference type="ARBA" id="ARBA00023014"/>
    </source>
</evidence>
<evidence type="ECO:0000259" key="7">
    <source>
        <dbReference type="Pfam" id="PF03460"/>
    </source>
</evidence>
<dbReference type="PANTHER" id="PTHR32439">
    <property type="entry name" value="FERREDOXIN--NITRITE REDUCTASE, CHLOROPLASTIC"/>
    <property type="match status" value="1"/>
</dbReference>
<proteinExistence type="predicted"/>
<dbReference type="PANTHER" id="PTHR32439:SF9">
    <property type="entry name" value="BLR3264 PROTEIN"/>
    <property type="match status" value="1"/>
</dbReference>
<feature type="domain" description="Nitrite/Sulfite reductase ferredoxin-like" evidence="7">
    <location>
        <begin position="24"/>
        <end position="88"/>
    </location>
</feature>
<protein>
    <recommendedName>
        <fullName evidence="7">Nitrite/Sulfite reductase ferredoxin-like domain-containing protein</fullName>
    </recommendedName>
</protein>
<dbReference type="GO" id="GO:0046872">
    <property type="term" value="F:metal ion binding"/>
    <property type="evidence" value="ECO:0007669"/>
    <property type="project" value="UniProtKB-KW"/>
</dbReference>
<evidence type="ECO:0000256" key="5">
    <source>
        <dbReference type="ARBA" id="ARBA00023004"/>
    </source>
</evidence>
<dbReference type="InterPro" id="IPR045854">
    <property type="entry name" value="NO2/SO3_Rdtase_4Fe4S_sf"/>
</dbReference>
<sequence length="453" mass="47073">MMAAAADPVQPFGRRGLCPALSAPMRTGDGFLSRVAFEADISPRMMVTLCDLAERHGNGLLDITARGSLQFRGLTPESACALEKDVLALGLPLREGLAVETSPLAGRDDAEIADGRFLADQIRKEADRLALHEKLAAKISIVIDGGGYLSMGELLADIRLKAIRLGSQTFWQLLVGGPESKALNSGLVETAGAADVVLSLLLYLAGKGPLARGRDLDDSIIKSVCGDRLLDRVIKSEAVRAPFSPLGLMAAGMGLFAAGAAPAFGQVRGSDLSRLCQEADMLGIRALRPSLNHSMLFFGSKSACDALLETAGACGFVTEAGDARSSIAVCPGAPGCASAFLPTHELAAFASRECAPLLDGSFTLHISGCGKGCAHPAPSLLAFCGTADGIAFSVSGRAGEPPDGILPFAQQRTALSRLARLYEKEHKPGENGATLLARLGGQAIGAALRQDDR</sequence>
<reference evidence="8 9" key="1">
    <citation type="submission" date="2020-06" db="EMBL/GenBank/DDBJ databases">
        <authorList>
            <person name="De Coninck B."/>
            <person name="Ibrahim H."/>
        </authorList>
    </citation>
    <scope>NUCLEOTIDE SEQUENCE [LARGE SCALE GENOMIC DNA]</scope>
    <source>
        <strain evidence="8">Ag_rhizogenes_K599</strain>
    </source>
</reference>
<evidence type="ECO:0000256" key="2">
    <source>
        <dbReference type="ARBA" id="ARBA00022617"/>
    </source>
</evidence>
<evidence type="ECO:0000256" key="4">
    <source>
        <dbReference type="ARBA" id="ARBA00023002"/>
    </source>
</evidence>
<dbReference type="GO" id="GO:0051539">
    <property type="term" value="F:4 iron, 4 sulfur cluster binding"/>
    <property type="evidence" value="ECO:0007669"/>
    <property type="project" value="UniProtKB-KW"/>
</dbReference>
<comment type="caution">
    <text evidence="8">The sequence shown here is derived from an EMBL/GenBank/DDBJ whole genome shotgun (WGS) entry which is preliminary data.</text>
</comment>
<evidence type="ECO:0000256" key="1">
    <source>
        <dbReference type="ARBA" id="ARBA00022485"/>
    </source>
</evidence>
<keyword evidence="4" id="KW-0560">Oxidoreductase</keyword>
<keyword evidence="6" id="KW-0411">Iron-sulfur</keyword>
<keyword evidence="2" id="KW-0349">Heme</keyword>
<dbReference type="NCBIfam" id="TIGR02435">
    <property type="entry name" value="CobG"/>
    <property type="match status" value="1"/>
</dbReference>
<keyword evidence="3" id="KW-0479">Metal-binding</keyword>
<dbReference type="Proteomes" id="UP000528185">
    <property type="component" value="Unassembled WGS sequence"/>
</dbReference>
<evidence type="ECO:0000313" key="8">
    <source>
        <dbReference type="EMBL" id="CAD0213789.1"/>
    </source>
</evidence>
<keyword evidence="1" id="KW-0004">4Fe-4S</keyword>
<dbReference type="SUPFAM" id="SSF56014">
    <property type="entry name" value="Nitrite and sulphite reductase 4Fe-4S domain-like"/>
    <property type="match status" value="2"/>
</dbReference>
<gene>
    <name evidence="8" type="ORF">AGRHK599_LOCUS2576</name>
</gene>
<dbReference type="EMBL" id="CAICSX020000001">
    <property type="protein sequence ID" value="CAD0213789.1"/>
    <property type="molecule type" value="Genomic_DNA"/>
</dbReference>
<dbReference type="GO" id="GO:0016491">
    <property type="term" value="F:oxidoreductase activity"/>
    <property type="evidence" value="ECO:0007669"/>
    <property type="project" value="UniProtKB-KW"/>
</dbReference>
<dbReference type="Gene3D" id="3.90.480.10">
    <property type="entry name" value="Sulfite Reductase Hemoprotein,Domain 2"/>
    <property type="match status" value="1"/>
</dbReference>